<protein>
    <recommendedName>
        <fullName evidence="3">Reverse transcriptase domain-containing protein</fullName>
    </recommendedName>
</protein>
<evidence type="ECO:0008006" key="3">
    <source>
        <dbReference type="Google" id="ProtNLM"/>
    </source>
</evidence>
<dbReference type="AlphaFoldDB" id="A0A0C9SPN7"/>
<keyword evidence="2" id="KW-1185">Reference proteome</keyword>
<gene>
    <name evidence="1" type="ORF">PLICRDRAFT_81630</name>
</gene>
<dbReference type="EMBL" id="KN832628">
    <property type="protein sequence ID" value="KII82822.1"/>
    <property type="molecule type" value="Genomic_DNA"/>
</dbReference>
<feature type="non-terminal residue" evidence="1">
    <location>
        <position position="184"/>
    </location>
</feature>
<name>A0A0C9SPN7_PLICR</name>
<dbReference type="Proteomes" id="UP000053263">
    <property type="component" value="Unassembled WGS sequence"/>
</dbReference>
<evidence type="ECO:0000313" key="1">
    <source>
        <dbReference type="EMBL" id="KII82822.1"/>
    </source>
</evidence>
<accession>A0A0C9SPN7</accession>
<sequence>MLRASNIKGIQVPDLAKRILVTMFADDTLVYLSERDDFRDLEKIIDLFCLASTAKFNTEKTEYLPLGNKEYRMRFENDRKLNDKPGNSIPQEVSIIKEGHSLRTLGGWIGNGVNVDAQWDSIVASQQKVISEWETLRPSYKGKELVLKALVQSRALFLTVVNGMPKSVADAIQKMMKDFLWDQR</sequence>
<proteinExistence type="predicted"/>
<organism evidence="1 2">
    <name type="scientific">Plicaturopsis crispa FD-325 SS-3</name>
    <dbReference type="NCBI Taxonomy" id="944288"/>
    <lineage>
        <taxon>Eukaryota</taxon>
        <taxon>Fungi</taxon>
        <taxon>Dikarya</taxon>
        <taxon>Basidiomycota</taxon>
        <taxon>Agaricomycotina</taxon>
        <taxon>Agaricomycetes</taxon>
        <taxon>Agaricomycetidae</taxon>
        <taxon>Amylocorticiales</taxon>
        <taxon>Amylocorticiaceae</taxon>
        <taxon>Plicatura</taxon>
        <taxon>Plicaturopsis crispa</taxon>
    </lineage>
</organism>
<evidence type="ECO:0000313" key="2">
    <source>
        <dbReference type="Proteomes" id="UP000053263"/>
    </source>
</evidence>
<dbReference type="HOGENOM" id="CLU_077575_1_0_1"/>
<reference evidence="1 2" key="1">
    <citation type="submission" date="2014-06" db="EMBL/GenBank/DDBJ databases">
        <title>Evolutionary Origins and Diversification of the Mycorrhizal Mutualists.</title>
        <authorList>
            <consortium name="DOE Joint Genome Institute"/>
            <consortium name="Mycorrhizal Genomics Consortium"/>
            <person name="Kohler A."/>
            <person name="Kuo A."/>
            <person name="Nagy L.G."/>
            <person name="Floudas D."/>
            <person name="Copeland A."/>
            <person name="Barry K.W."/>
            <person name="Cichocki N."/>
            <person name="Veneault-Fourrey C."/>
            <person name="LaButti K."/>
            <person name="Lindquist E.A."/>
            <person name="Lipzen A."/>
            <person name="Lundell T."/>
            <person name="Morin E."/>
            <person name="Murat C."/>
            <person name="Riley R."/>
            <person name="Ohm R."/>
            <person name="Sun H."/>
            <person name="Tunlid A."/>
            <person name="Henrissat B."/>
            <person name="Grigoriev I.V."/>
            <person name="Hibbett D.S."/>
            <person name="Martin F."/>
        </authorList>
    </citation>
    <scope>NUCLEOTIDE SEQUENCE [LARGE SCALE GENOMIC DNA]</scope>
    <source>
        <strain evidence="1 2">FD-325 SS-3</strain>
    </source>
</reference>
<dbReference type="OrthoDB" id="2205812at2759"/>